<reference evidence="3" key="1">
    <citation type="submission" date="2021-05" db="EMBL/GenBank/DDBJ databases">
        <authorList>
            <person name="Pietrasiak N."/>
            <person name="Ward R."/>
            <person name="Stajich J.E."/>
            <person name="Kurbessoian T."/>
        </authorList>
    </citation>
    <scope>NUCLEOTIDE SEQUENCE</scope>
    <source>
        <strain evidence="3">UHER 2000/2452</strain>
    </source>
</reference>
<reference evidence="3" key="2">
    <citation type="journal article" date="2022" name="Microbiol. Resour. Announc.">
        <title>Metagenome Sequencing to Explore Phylogenomics of Terrestrial Cyanobacteria.</title>
        <authorList>
            <person name="Ward R.D."/>
            <person name="Stajich J.E."/>
            <person name="Johansen J.R."/>
            <person name="Huntemann M."/>
            <person name="Clum A."/>
            <person name="Foster B."/>
            <person name="Foster B."/>
            <person name="Roux S."/>
            <person name="Palaniappan K."/>
            <person name="Varghese N."/>
            <person name="Mukherjee S."/>
            <person name="Reddy T.B.K."/>
            <person name="Daum C."/>
            <person name="Copeland A."/>
            <person name="Chen I.A."/>
            <person name="Ivanova N.N."/>
            <person name="Kyrpides N.C."/>
            <person name="Shapiro N."/>
            <person name="Eloe-Fadrosh E.A."/>
            <person name="Pietrasiak N."/>
        </authorList>
    </citation>
    <scope>NUCLEOTIDE SEQUENCE</scope>
    <source>
        <strain evidence="3">UHER 2000/2452</strain>
    </source>
</reference>
<protein>
    <submittedName>
        <fullName evidence="3">DUF58 domain-containing protein</fullName>
    </submittedName>
</protein>
<dbReference type="PANTHER" id="PTHR34351">
    <property type="entry name" value="SLR1927 PROTEIN-RELATED"/>
    <property type="match status" value="1"/>
</dbReference>
<gene>
    <name evidence="3" type="ORF">KME15_21375</name>
</gene>
<evidence type="ECO:0000256" key="1">
    <source>
        <dbReference type="SAM" id="Phobius"/>
    </source>
</evidence>
<dbReference type="Pfam" id="PF01882">
    <property type="entry name" value="DUF58"/>
    <property type="match status" value="1"/>
</dbReference>
<sequence length="381" mass="42661">MLSRLTQWLETRWVIPAYSGWLMAGLAIFFFAAATNTMAGWLYVISGVMLALLAIAALLPIRSLKDICVRRSPISPVSTGDRLTLEVWLENRSSQSKTLILVQDMLPIGLSQPTKTAIERIAAGEPYQWSYEILTERRGIYRWQTLQLRTATPLGLFWCRRDRSIPARAIVYPTVLPLSQCPLIDSMGLDPNTQRLSDRQTHAATTGLTRTLRPYRWGDSIRMVHWRTSARYGELRVRELETYTGGEAIVIALDSGAVWQPEDFEQAVIAAASLYFYARQHQIQVSLWTAATGQIQGETIVLEALAATQPEELPTLQRADLPLVWLTPNAQSVSTLPLGSRWLLWQGDRVNLAFGDNTELLGLTVQPEALQSQLQASLSLS</sequence>
<dbReference type="EMBL" id="JAHHHD010000032">
    <property type="protein sequence ID" value="MBW4661236.1"/>
    <property type="molecule type" value="Genomic_DNA"/>
</dbReference>
<keyword evidence="1" id="KW-0472">Membrane</keyword>
<keyword evidence="1" id="KW-0812">Transmembrane</keyword>
<evidence type="ECO:0000313" key="4">
    <source>
        <dbReference type="Proteomes" id="UP000757435"/>
    </source>
</evidence>
<accession>A0A951UNX1</accession>
<name>A0A951UNX1_9CYAN</name>
<dbReference type="AlphaFoldDB" id="A0A951UNX1"/>
<feature type="transmembrane region" description="Helical" evidence="1">
    <location>
        <begin position="12"/>
        <end position="34"/>
    </location>
</feature>
<dbReference type="PANTHER" id="PTHR34351:SF1">
    <property type="entry name" value="SLR1927 PROTEIN"/>
    <property type="match status" value="1"/>
</dbReference>
<proteinExistence type="predicted"/>
<evidence type="ECO:0000313" key="3">
    <source>
        <dbReference type="EMBL" id="MBW4661236.1"/>
    </source>
</evidence>
<organism evidence="3 4">
    <name type="scientific">Drouetiella hepatica Uher 2000/2452</name>
    <dbReference type="NCBI Taxonomy" id="904376"/>
    <lineage>
        <taxon>Bacteria</taxon>
        <taxon>Bacillati</taxon>
        <taxon>Cyanobacteriota</taxon>
        <taxon>Cyanophyceae</taxon>
        <taxon>Oculatellales</taxon>
        <taxon>Oculatellaceae</taxon>
        <taxon>Drouetiella</taxon>
    </lineage>
</organism>
<keyword evidence="1" id="KW-1133">Transmembrane helix</keyword>
<evidence type="ECO:0000259" key="2">
    <source>
        <dbReference type="Pfam" id="PF01882"/>
    </source>
</evidence>
<feature type="domain" description="DUF58" evidence="2">
    <location>
        <begin position="212"/>
        <end position="291"/>
    </location>
</feature>
<dbReference type="InterPro" id="IPR002881">
    <property type="entry name" value="DUF58"/>
</dbReference>
<comment type="caution">
    <text evidence="3">The sequence shown here is derived from an EMBL/GenBank/DDBJ whole genome shotgun (WGS) entry which is preliminary data.</text>
</comment>
<feature type="transmembrane region" description="Helical" evidence="1">
    <location>
        <begin position="40"/>
        <end position="61"/>
    </location>
</feature>
<dbReference type="Proteomes" id="UP000757435">
    <property type="component" value="Unassembled WGS sequence"/>
</dbReference>